<dbReference type="SUPFAM" id="SSF46689">
    <property type="entry name" value="Homeodomain-like"/>
    <property type="match status" value="1"/>
</dbReference>
<keyword evidence="3" id="KW-0804">Transcription</keyword>
<dbReference type="EMBL" id="CP022601">
    <property type="protein sequence ID" value="AXJ12196.1"/>
    <property type="molecule type" value="Genomic_DNA"/>
</dbReference>
<dbReference type="Pfam" id="PF02311">
    <property type="entry name" value="AraC_binding"/>
    <property type="match status" value="1"/>
</dbReference>
<dbReference type="InterPro" id="IPR018060">
    <property type="entry name" value="HTH_AraC"/>
</dbReference>
<evidence type="ECO:0000256" key="2">
    <source>
        <dbReference type="ARBA" id="ARBA00023125"/>
    </source>
</evidence>
<dbReference type="RefSeq" id="WP_115129605.1">
    <property type="nucleotide sequence ID" value="NZ_CP022601.1"/>
</dbReference>
<dbReference type="InterPro" id="IPR037923">
    <property type="entry name" value="HTH-like"/>
</dbReference>
<dbReference type="InterPro" id="IPR009057">
    <property type="entry name" value="Homeodomain-like_sf"/>
</dbReference>
<dbReference type="Gene3D" id="2.60.120.280">
    <property type="entry name" value="Regulatory protein AraC"/>
    <property type="match status" value="1"/>
</dbReference>
<organism evidence="5 6">
    <name type="scientific">Streptococcus pluranimalium</name>
    <dbReference type="NCBI Taxonomy" id="82348"/>
    <lineage>
        <taxon>Bacteria</taxon>
        <taxon>Bacillati</taxon>
        <taxon>Bacillota</taxon>
        <taxon>Bacilli</taxon>
        <taxon>Lactobacillales</taxon>
        <taxon>Streptococcaceae</taxon>
        <taxon>Streptococcus</taxon>
    </lineage>
</organism>
<reference evidence="5 6" key="1">
    <citation type="submission" date="2017-07" db="EMBL/GenBank/DDBJ databases">
        <title>Streptococcus pluranimalium as cause of bovine abortion.</title>
        <authorList>
            <person name="Rodriguez Campos S."/>
            <person name="Gobeli Brawand S."/>
            <person name="Brodard I."/>
            <person name="Rychener L."/>
            <person name="Perreten V."/>
        </authorList>
    </citation>
    <scope>NUCLEOTIDE SEQUENCE [LARGE SCALE GENOMIC DNA]</scope>
    <source>
        <strain evidence="5 6">14A0014</strain>
    </source>
</reference>
<evidence type="ECO:0000256" key="3">
    <source>
        <dbReference type="ARBA" id="ARBA00023163"/>
    </source>
</evidence>
<dbReference type="PANTHER" id="PTHR43280:SF30">
    <property type="entry name" value="MMSAB OPERON REGULATORY PROTEIN"/>
    <property type="match status" value="1"/>
</dbReference>
<dbReference type="Gene3D" id="1.10.10.60">
    <property type="entry name" value="Homeodomain-like"/>
    <property type="match status" value="2"/>
</dbReference>
<dbReference type="GO" id="GO:0043565">
    <property type="term" value="F:sequence-specific DNA binding"/>
    <property type="evidence" value="ECO:0007669"/>
    <property type="project" value="InterPro"/>
</dbReference>
<proteinExistence type="predicted"/>
<feature type="domain" description="HTH araC/xylS-type" evidence="4">
    <location>
        <begin position="173"/>
        <end position="272"/>
    </location>
</feature>
<dbReference type="SUPFAM" id="SSF51215">
    <property type="entry name" value="Regulatory protein AraC"/>
    <property type="match status" value="1"/>
</dbReference>
<evidence type="ECO:0000313" key="6">
    <source>
        <dbReference type="Proteomes" id="UP000255411"/>
    </source>
</evidence>
<dbReference type="PANTHER" id="PTHR43280">
    <property type="entry name" value="ARAC-FAMILY TRANSCRIPTIONAL REGULATOR"/>
    <property type="match status" value="1"/>
</dbReference>
<dbReference type="Proteomes" id="UP000255411">
    <property type="component" value="Chromosome"/>
</dbReference>
<gene>
    <name evidence="5" type="primary">araC</name>
    <name evidence="5" type="ORF">Sp14A_02420</name>
</gene>
<dbReference type="InterPro" id="IPR003313">
    <property type="entry name" value="AraC-bd"/>
</dbReference>
<dbReference type="AlphaFoldDB" id="A0A345VHJ4"/>
<dbReference type="Pfam" id="PF12833">
    <property type="entry name" value="HTH_18"/>
    <property type="match status" value="1"/>
</dbReference>
<protein>
    <submittedName>
        <fullName evidence="5">Arabinose operon regulatory protein</fullName>
    </submittedName>
</protein>
<dbReference type="GO" id="GO:0003700">
    <property type="term" value="F:DNA-binding transcription factor activity"/>
    <property type="evidence" value="ECO:0007669"/>
    <property type="project" value="InterPro"/>
</dbReference>
<evidence type="ECO:0000313" key="5">
    <source>
        <dbReference type="EMBL" id="AXJ12196.1"/>
    </source>
</evidence>
<dbReference type="SMART" id="SM00342">
    <property type="entry name" value="HTH_ARAC"/>
    <property type="match status" value="1"/>
</dbReference>
<keyword evidence="1" id="KW-0805">Transcription regulation</keyword>
<evidence type="ECO:0000256" key="1">
    <source>
        <dbReference type="ARBA" id="ARBA00023015"/>
    </source>
</evidence>
<accession>A0A345VHJ4</accession>
<dbReference type="CDD" id="cd06986">
    <property type="entry name" value="cupin_MmsR-like_N"/>
    <property type="match status" value="1"/>
</dbReference>
<keyword evidence="2" id="KW-0238">DNA-binding</keyword>
<evidence type="ECO:0000259" key="4">
    <source>
        <dbReference type="PROSITE" id="PS01124"/>
    </source>
</evidence>
<sequence length="278" mass="32790">MFSNYQSGTMDVSLNFFGYENCSPGYSYGPSIREIYVLHYITHGQGRFYYQNNVINLREGDFFLLKPNELTFYQADDKNPWSYYWLGLGGTKIADYFRYSRINELTYWKNSQSCDTQKIAEQLITLAETANQSKGHNSHLHLLGRIYELLFQLSQAYPSQDTSNYQSSYQLYLDAKHMIDTRYLMTDLSIQSIADTLSINRSYLTTIFKEYQQQSPKEYLLHIRMHRAKQLLESTKESIKVIAFSVGFSDPLYFSKVFKKFWHCSPREMREKEPETKV</sequence>
<name>A0A345VHJ4_9STRE</name>
<dbReference type="PROSITE" id="PS01124">
    <property type="entry name" value="HTH_ARAC_FAMILY_2"/>
    <property type="match status" value="1"/>
</dbReference>